<evidence type="ECO:0000256" key="1">
    <source>
        <dbReference type="SAM" id="Phobius"/>
    </source>
</evidence>
<reference evidence="2 3" key="1">
    <citation type="submission" date="2020-03" db="EMBL/GenBank/DDBJ databases">
        <title>Hydrogenophaga sp. nov. isolated from cyanobacterial mat.</title>
        <authorList>
            <person name="Thorat V."/>
            <person name="Kirdat K."/>
            <person name="Tiwarekar B."/>
            <person name="Costa E.D."/>
            <person name="Yadav A."/>
        </authorList>
    </citation>
    <scope>NUCLEOTIDE SEQUENCE [LARGE SCALE GENOMIC DNA]</scope>
    <source>
        <strain evidence="2 3">BA0156</strain>
    </source>
</reference>
<sequence>MEWRLRRNCSVTPAQLGLLYVSLCVVSLGVAGFFWAHGATLVLPFAVLEILAVGIAFLVYARHAADGERVRLMGRALLVEQEVAGRLVCREFAREWVRVAPQEKSPNLIEVRGGGESVHIGRYLRPDLRPALAREISQALRGG</sequence>
<evidence type="ECO:0000313" key="2">
    <source>
        <dbReference type="EMBL" id="QIM54763.1"/>
    </source>
</evidence>
<keyword evidence="1" id="KW-0812">Transmembrane</keyword>
<dbReference type="InterPro" id="IPR019253">
    <property type="entry name" value="DUF2244_TM"/>
</dbReference>
<protein>
    <submittedName>
        <fullName evidence="2">DUF2244 domain-containing protein</fullName>
    </submittedName>
</protein>
<dbReference type="Pfam" id="PF10003">
    <property type="entry name" value="DUF2244"/>
    <property type="match status" value="1"/>
</dbReference>
<keyword evidence="1" id="KW-1133">Transmembrane helix</keyword>
<dbReference type="RefSeq" id="WP_166231239.1">
    <property type="nucleotide sequence ID" value="NZ_CP049989.1"/>
</dbReference>
<name>A0A6G8INS0_9BURK</name>
<feature type="transmembrane region" description="Helical" evidence="1">
    <location>
        <begin position="41"/>
        <end position="61"/>
    </location>
</feature>
<dbReference type="EMBL" id="CP049989">
    <property type="protein sequence ID" value="QIM54763.1"/>
    <property type="molecule type" value="Genomic_DNA"/>
</dbReference>
<keyword evidence="3" id="KW-1185">Reference proteome</keyword>
<proteinExistence type="predicted"/>
<keyword evidence="1" id="KW-0472">Membrane</keyword>
<accession>A0A6G8INS0</accession>
<organism evidence="2 3">
    <name type="scientific">Hydrogenophaga crocea</name>
    <dbReference type="NCBI Taxonomy" id="2716225"/>
    <lineage>
        <taxon>Bacteria</taxon>
        <taxon>Pseudomonadati</taxon>
        <taxon>Pseudomonadota</taxon>
        <taxon>Betaproteobacteria</taxon>
        <taxon>Burkholderiales</taxon>
        <taxon>Comamonadaceae</taxon>
        <taxon>Hydrogenophaga</taxon>
    </lineage>
</organism>
<gene>
    <name evidence="2" type="ORF">G9Q37_12005</name>
</gene>
<feature type="transmembrane region" description="Helical" evidence="1">
    <location>
        <begin position="12"/>
        <end position="35"/>
    </location>
</feature>
<dbReference type="KEGG" id="hcz:G9Q37_12005"/>
<dbReference type="AlphaFoldDB" id="A0A6G8INS0"/>
<dbReference type="Proteomes" id="UP000503162">
    <property type="component" value="Chromosome"/>
</dbReference>
<evidence type="ECO:0000313" key="3">
    <source>
        <dbReference type="Proteomes" id="UP000503162"/>
    </source>
</evidence>